<proteinExistence type="predicted"/>
<sequence>MLRHDAIFKLVLLLLLSVGCQSTSGTQNRSVLSFLNRNSTPQPPERQVQTFEQAMANLEETTPAEAPEEPSPDLASVSPDTPKPVVQLASHIEIEPVQAGEHPPEAAPVSSQRFVHDAETQALINTALRNLSEAERAEWLEYFATVDSRMIPFVLSAKKQNHIAGDDQPRDQLPEQNSSPGSEITESQPSLLAILDEEMPEPLPKSEDSGSGPDGEEIVQAGHLMNRSSETSPQLAAVNGGSSPLHTQEASKIPPLLQAPESEEPESSNAVPEAIRELPGRLRSLTDWDNPIRLRGKDESGNPKSVEPNTKQSLGLPKILGGSFLHRDESEPTPSNVVVVTPTEELSRPPHAMSSDEKMHIAPGAKLWEDELQRLISLMSAESIVTSGTSSLSPNELRHHVALRLLMLINGQPELAQEPIPGLSASEQEFWTALFWGLSSYIDQENPDVAERTSQAISQLRLATSHLEVTARLRLKNVLFCQRIDGFGNYETYLSDRFRAGQRVLIYAEIKNFTSKMTSDGEYSTRIRSLLEIYDSTTGNRVDANDFPSTEDLSRTQRSDYYHSYRIDFPEHLSPGNYSLKITIVDESTGKQAISDIPFEIMD</sequence>
<feature type="region of interest" description="Disordered" evidence="1">
    <location>
        <begin position="163"/>
        <end position="187"/>
    </location>
</feature>
<feature type="region of interest" description="Disordered" evidence="1">
    <location>
        <begin position="60"/>
        <end position="82"/>
    </location>
</feature>
<gene>
    <name evidence="2" type="ORF">KOR42_03170</name>
</gene>
<organism evidence="2 3">
    <name type="scientific">Thalassoglobus neptunius</name>
    <dbReference type="NCBI Taxonomy" id="1938619"/>
    <lineage>
        <taxon>Bacteria</taxon>
        <taxon>Pseudomonadati</taxon>
        <taxon>Planctomycetota</taxon>
        <taxon>Planctomycetia</taxon>
        <taxon>Planctomycetales</taxon>
        <taxon>Planctomycetaceae</taxon>
        <taxon>Thalassoglobus</taxon>
    </lineage>
</organism>
<evidence type="ECO:0000313" key="3">
    <source>
        <dbReference type="Proteomes" id="UP000317243"/>
    </source>
</evidence>
<evidence type="ECO:0000256" key="1">
    <source>
        <dbReference type="SAM" id="MobiDB-lite"/>
    </source>
</evidence>
<dbReference type="OrthoDB" id="291778at2"/>
<protein>
    <submittedName>
        <fullName evidence="2">Uncharacterized protein</fullName>
    </submittedName>
</protein>
<reference evidence="2 3" key="1">
    <citation type="submission" date="2019-02" db="EMBL/GenBank/DDBJ databases">
        <title>Deep-cultivation of Planctomycetes and their phenomic and genomic characterization uncovers novel biology.</title>
        <authorList>
            <person name="Wiegand S."/>
            <person name="Jogler M."/>
            <person name="Boedeker C."/>
            <person name="Pinto D."/>
            <person name="Vollmers J."/>
            <person name="Rivas-Marin E."/>
            <person name="Kohn T."/>
            <person name="Peeters S.H."/>
            <person name="Heuer A."/>
            <person name="Rast P."/>
            <person name="Oberbeckmann S."/>
            <person name="Bunk B."/>
            <person name="Jeske O."/>
            <person name="Meyerdierks A."/>
            <person name="Storesund J.E."/>
            <person name="Kallscheuer N."/>
            <person name="Luecker S."/>
            <person name="Lage O.M."/>
            <person name="Pohl T."/>
            <person name="Merkel B.J."/>
            <person name="Hornburger P."/>
            <person name="Mueller R.-W."/>
            <person name="Bruemmer F."/>
            <person name="Labrenz M."/>
            <person name="Spormann A.M."/>
            <person name="Op Den Camp H."/>
            <person name="Overmann J."/>
            <person name="Amann R."/>
            <person name="Jetten M.S.M."/>
            <person name="Mascher T."/>
            <person name="Medema M.H."/>
            <person name="Devos D.P."/>
            <person name="Kaster A.-K."/>
            <person name="Ovreas L."/>
            <person name="Rohde M."/>
            <person name="Galperin M.Y."/>
            <person name="Jogler C."/>
        </authorList>
    </citation>
    <scope>NUCLEOTIDE SEQUENCE [LARGE SCALE GENOMIC DNA]</scope>
    <source>
        <strain evidence="2 3">KOR42</strain>
    </source>
</reference>
<comment type="caution">
    <text evidence="2">The sequence shown here is derived from an EMBL/GenBank/DDBJ whole genome shotgun (WGS) entry which is preliminary data.</text>
</comment>
<dbReference type="PROSITE" id="PS51257">
    <property type="entry name" value="PROKAR_LIPOPROTEIN"/>
    <property type="match status" value="1"/>
</dbReference>
<feature type="compositionally biased region" description="Basic and acidic residues" evidence="1">
    <location>
        <begin position="164"/>
        <end position="173"/>
    </location>
</feature>
<accession>A0A5C5X3S1</accession>
<keyword evidence="3" id="KW-1185">Reference proteome</keyword>
<feature type="compositionally biased region" description="Polar residues" evidence="1">
    <location>
        <begin position="174"/>
        <end position="187"/>
    </location>
</feature>
<dbReference type="EMBL" id="SIHI01000001">
    <property type="protein sequence ID" value="TWT56961.1"/>
    <property type="molecule type" value="Genomic_DNA"/>
</dbReference>
<dbReference type="RefSeq" id="WP_146506854.1">
    <property type="nucleotide sequence ID" value="NZ_SIHI01000001.1"/>
</dbReference>
<dbReference type="Proteomes" id="UP000317243">
    <property type="component" value="Unassembled WGS sequence"/>
</dbReference>
<feature type="region of interest" description="Disordered" evidence="1">
    <location>
        <begin position="228"/>
        <end position="249"/>
    </location>
</feature>
<name>A0A5C5X3S1_9PLAN</name>
<feature type="region of interest" description="Disordered" evidence="1">
    <location>
        <begin position="289"/>
        <end position="317"/>
    </location>
</feature>
<evidence type="ECO:0000313" key="2">
    <source>
        <dbReference type="EMBL" id="TWT56961.1"/>
    </source>
</evidence>
<dbReference type="AlphaFoldDB" id="A0A5C5X3S1"/>
<feature type="compositionally biased region" description="Basic and acidic residues" evidence="1">
    <location>
        <begin position="289"/>
        <end position="301"/>
    </location>
</feature>